<keyword evidence="1" id="KW-0812">Transmembrane</keyword>
<organism evidence="2">
    <name type="scientific">Clostridioides difficile</name>
    <name type="common">Peptoclostridium difficile</name>
    <dbReference type="NCBI Taxonomy" id="1496"/>
    <lineage>
        <taxon>Bacteria</taxon>
        <taxon>Bacillati</taxon>
        <taxon>Bacillota</taxon>
        <taxon>Clostridia</taxon>
        <taxon>Peptostreptococcales</taxon>
        <taxon>Peptostreptococcaceae</taxon>
        <taxon>Clostridioides</taxon>
    </lineage>
</organism>
<name>A0A381I8C8_CLODI</name>
<evidence type="ECO:0000313" key="2">
    <source>
        <dbReference type="EMBL" id="SUY23536.1"/>
    </source>
</evidence>
<feature type="transmembrane region" description="Helical" evidence="1">
    <location>
        <begin position="45"/>
        <end position="62"/>
    </location>
</feature>
<sequence>MYTNFNIDFNNFNKKENAIKFMLMGVLLIILGLLCLTFKTLGIKLISWTFGIALLFFAYLNLKILMN</sequence>
<reference evidence="2" key="1">
    <citation type="submission" date="2018-06" db="EMBL/GenBank/DDBJ databases">
        <authorList>
            <consortium name="Pathogen Informatics"/>
            <person name="Doyle S."/>
        </authorList>
    </citation>
    <scope>NUCLEOTIDE SEQUENCE</scope>
    <source>
        <strain evidence="2">NCTC13307</strain>
    </source>
</reference>
<proteinExistence type="predicted"/>
<protein>
    <submittedName>
        <fullName evidence="2">Uncharacterized protein</fullName>
    </submittedName>
</protein>
<keyword evidence="1" id="KW-1133">Transmembrane helix</keyword>
<keyword evidence="1" id="KW-0472">Membrane</keyword>
<accession>A0A381I8C8</accession>
<feature type="transmembrane region" description="Helical" evidence="1">
    <location>
        <begin position="21"/>
        <end position="39"/>
    </location>
</feature>
<dbReference type="AlphaFoldDB" id="A0A381I8C8"/>
<gene>
    <name evidence="2" type="ORF">NCTC13307_01776</name>
</gene>
<evidence type="ECO:0000256" key="1">
    <source>
        <dbReference type="SAM" id="Phobius"/>
    </source>
</evidence>
<dbReference type="EMBL" id="UFWD01000001">
    <property type="protein sequence ID" value="SUY23536.1"/>
    <property type="molecule type" value="Genomic_DNA"/>
</dbReference>